<dbReference type="PANTHER" id="PTHR11257:SF13">
    <property type="entry name" value="GEO07322P1"/>
    <property type="match status" value="1"/>
</dbReference>
<accession>A0A6B9CRG5</accession>
<feature type="signal peptide" evidence="1">
    <location>
        <begin position="1"/>
        <end position="16"/>
    </location>
</feature>
<dbReference type="AlphaFoldDB" id="A0A6B9CRG5"/>
<proteinExistence type="evidence at transcript level"/>
<dbReference type="InterPro" id="IPR005055">
    <property type="entry name" value="A10/PebIII"/>
</dbReference>
<dbReference type="PANTHER" id="PTHR11257">
    <property type="entry name" value="CHEMOSENSORY PROTEIN-RELATED"/>
    <property type="match status" value="1"/>
</dbReference>
<dbReference type="SMR" id="A0A6B9CRG5"/>
<dbReference type="EMBL" id="MN616757">
    <property type="protein sequence ID" value="QGW50249.1"/>
    <property type="molecule type" value="mRNA"/>
</dbReference>
<organism evidence="2">
    <name type="scientific">Chouioia cunea</name>
    <dbReference type="NCBI Taxonomy" id="1570515"/>
    <lineage>
        <taxon>Eukaryota</taxon>
        <taxon>Metazoa</taxon>
        <taxon>Ecdysozoa</taxon>
        <taxon>Arthropoda</taxon>
        <taxon>Hexapoda</taxon>
        <taxon>Insecta</taxon>
        <taxon>Pterygota</taxon>
        <taxon>Neoptera</taxon>
        <taxon>Endopterygota</taxon>
        <taxon>Hymenoptera</taxon>
        <taxon>Apocrita</taxon>
        <taxon>Proctotrupomorpha</taxon>
        <taxon>Chalcidoidea</taxon>
        <taxon>Eulophidae</taxon>
        <taxon>Tetrastichinae</taxon>
        <taxon>Chouioia</taxon>
    </lineage>
</organism>
<dbReference type="Gene3D" id="1.10.2080.10">
    <property type="entry name" value="Insect odorant-binding protein A10/Ejaculatory bulb-specific protein 3"/>
    <property type="match status" value="1"/>
</dbReference>
<dbReference type="SUPFAM" id="SSF100910">
    <property type="entry name" value="Chemosensory protein Csp2"/>
    <property type="match status" value="1"/>
</dbReference>
<evidence type="ECO:0000256" key="1">
    <source>
        <dbReference type="SAM" id="SignalP"/>
    </source>
</evidence>
<dbReference type="InterPro" id="IPR036682">
    <property type="entry name" value="OS_D_A10/PebIII_sf"/>
</dbReference>
<keyword evidence="1" id="KW-0732">Signal</keyword>
<dbReference type="Pfam" id="PF03392">
    <property type="entry name" value="OS-D"/>
    <property type="match status" value="1"/>
</dbReference>
<protein>
    <submittedName>
        <fullName evidence="2">Chemosensory protein 2</fullName>
    </submittedName>
</protein>
<reference evidence="2" key="1">
    <citation type="journal article" date="2019" name="Sci. Rep.">
        <title>Full-Length Transcriptome Survey and Expression Analysis of Parasitoid Wasp Chouioia cunea upon Exposure to 1-Dodecene.</title>
        <authorList>
            <person name="Pan L."/>
            <person name="Guo M."/>
            <person name="Jin X."/>
            <person name="Sun Z."/>
            <person name="Jiang H."/>
            <person name="Han J."/>
            <person name="Wang Y."/>
            <person name="Yan C."/>
            <person name="Li M."/>
        </authorList>
    </citation>
    <scope>NUCLEOTIDE SEQUENCE</scope>
</reference>
<feature type="chain" id="PRO_5025609686" evidence="1">
    <location>
        <begin position="17"/>
        <end position="117"/>
    </location>
</feature>
<name>A0A6B9CRG5_9HYME</name>
<evidence type="ECO:0000313" key="2">
    <source>
        <dbReference type="EMBL" id="QGW50249.1"/>
    </source>
</evidence>
<sequence length="117" mass="13631">MKVILFVFLAFYAVAAEQLYSDQYDYVDVSKILSDDALREEYYNCYMGTSPCLTADAQYFKEILPEAALTKCVKCTDKQKDNFQKIATWFTKNQPEKWDAYTKKAVEIYNQSQKAPE</sequence>